<dbReference type="PANTHER" id="PTHR10048:SF22">
    <property type="entry name" value="PHOSPHATIDYLINOSITOL 4-KINASE BETA"/>
    <property type="match status" value="1"/>
</dbReference>
<evidence type="ECO:0000259" key="5">
    <source>
        <dbReference type="PROSITE" id="PS50290"/>
    </source>
</evidence>
<dbReference type="SUPFAM" id="SSF56112">
    <property type="entry name" value="Protein kinase-like (PK-like)"/>
    <property type="match status" value="1"/>
</dbReference>
<dbReference type="Pfam" id="PF00454">
    <property type="entry name" value="PI3_PI4_kinase"/>
    <property type="match status" value="1"/>
</dbReference>
<dbReference type="InterPro" id="IPR011009">
    <property type="entry name" value="Kinase-like_dom_sf"/>
</dbReference>
<evidence type="ECO:0000256" key="2">
    <source>
        <dbReference type="ARBA" id="ARBA00022777"/>
    </source>
</evidence>
<feature type="compositionally biased region" description="Basic and acidic residues" evidence="3">
    <location>
        <begin position="830"/>
        <end position="847"/>
    </location>
</feature>
<keyword evidence="4" id="KW-0812">Transmembrane</keyword>
<feature type="transmembrane region" description="Helical" evidence="4">
    <location>
        <begin position="82"/>
        <end position="102"/>
    </location>
</feature>
<keyword evidence="2" id="KW-0418">Kinase</keyword>
<feature type="compositionally biased region" description="Polar residues" evidence="3">
    <location>
        <begin position="897"/>
        <end position="910"/>
    </location>
</feature>
<evidence type="ECO:0000313" key="6">
    <source>
        <dbReference type="EMBL" id="KAL3776576.1"/>
    </source>
</evidence>
<keyword evidence="4" id="KW-0472">Membrane</keyword>
<name>A0ABD3NN41_9STRA</name>
<dbReference type="Proteomes" id="UP001516023">
    <property type="component" value="Unassembled WGS sequence"/>
</dbReference>
<evidence type="ECO:0000256" key="4">
    <source>
        <dbReference type="SAM" id="Phobius"/>
    </source>
</evidence>
<dbReference type="SMART" id="SM00146">
    <property type="entry name" value="PI3Kc"/>
    <property type="match status" value="1"/>
</dbReference>
<dbReference type="Gene3D" id="1.10.1070.11">
    <property type="entry name" value="Phosphatidylinositol 3-/4-kinase, catalytic domain"/>
    <property type="match status" value="1"/>
</dbReference>
<dbReference type="PROSITE" id="PS50290">
    <property type="entry name" value="PI3_4_KINASE_3"/>
    <property type="match status" value="1"/>
</dbReference>
<dbReference type="Gene3D" id="3.30.1010.10">
    <property type="entry name" value="Phosphatidylinositol 3-kinase Catalytic Subunit, Chain A, domain 4"/>
    <property type="match status" value="1"/>
</dbReference>
<proteinExistence type="predicted"/>
<dbReference type="InterPro" id="IPR000403">
    <property type="entry name" value="PI3/4_kinase_cat_dom"/>
</dbReference>
<accession>A0ABD3NN41</accession>
<feature type="region of interest" description="Disordered" evidence="3">
    <location>
        <begin position="1"/>
        <end position="31"/>
    </location>
</feature>
<protein>
    <recommendedName>
        <fullName evidence="5">PI3K/PI4K catalytic domain-containing protein</fullName>
    </recommendedName>
</protein>
<dbReference type="EMBL" id="JABMIG020000485">
    <property type="protein sequence ID" value="KAL3776576.1"/>
    <property type="molecule type" value="Genomic_DNA"/>
</dbReference>
<feature type="region of interest" description="Disordered" evidence="3">
    <location>
        <begin position="879"/>
        <end position="959"/>
    </location>
</feature>
<evidence type="ECO:0000313" key="7">
    <source>
        <dbReference type="Proteomes" id="UP001516023"/>
    </source>
</evidence>
<sequence>MKLENVEDESSSSVVLSFDSDEPQQDKIPSDNNESIGISVVAIESSTGYLAVLAIVRLVLLSLPLSYAAFYGTRVICLVGHYIFEGGSAMVVVGHMMTILILNPSSFSIKSNAADPIGDSTINGMGGVDDSLFENAWALLTLSLVSILLHFLIVLHVRSTGPATQDWLYEERKRKRKRMAYAIAARNHGFRGKGLGSNDMIMVSGDHGSDQEEEGADETPLLLPGGNGLSEDKNLSNNSRLSFNSDHWRERFRCLPEQYEVFISEAQARLDAARRMWMSRLEDASHGQEGVRDATDIENGEFVSSPLSAPTSILSQAIHSAATNATQLQTKLGRPDPFKVLLQLRMDKSSFDLAFSCEQTNRSNAAGDTSGVSDERRAALSFYAPQLLSFLLHGAYFDISSKLEEWVLKQCSRDLHFAHRCFWFLRAWCLGSQQQKASHNRIRSGGSLTELNGSSFVLDPTSRLNVRSEVAFNQLRGSETNLYLSYCQGLLAGSRYQNYSSKSNSSIVDMETSYLRFNSDGTSEGLAGSSPSKFSHDERVLIEELLQRVIKQGSKPATKAQYGGVKDNIRVDSEVCGDFANSPSALATAVEKGLVPIDPRTGFHSTQHLDCITSPQKYGFLPLNNSGEPYQEKRQACDAVSLFLSAPMFLDALLSIADDLMDVPKANRTVSLRQRLQSLEVELLPSNVVYLPIGLGNMQHRVWRIVSDESLALSTNERVPCIVTLEVIDYAYTDPTSINVSDHSAITLAWVNDPRPPKRHSTLIDKMAKYTQEGLRRLDDHFSQHGDGKSGVIERRLADFMQQRNESWKKYSPVQLVESVDEGDDASSCNHDEEAPAENGHRDDHDGGSPSPLHEPCDEIPPLVQSATDDDEIKLNAVQASPLDAPQTPTKFEKASESSMGQWSTPTSARKPSVKLRKRMNFIGEISEEDSDDNSPQAKQRKRIAIPPSSKNIQRSDSAPVEVANQALANGPAPTVVFKEDWKTKTERLRNSSVYGSHDGWRLLPILIKSNDDLRQEQLASQLIQRMALILAKANVPVWLYPYEIVALTGRGGIIECVPDTISIDSLKRNDPDFTDLKNFYTQHFGSQGSNALCNAKANFVESLAIKDRHNGNILLDNKGHIIHIDFGFYFLSSPGKNSGFESAPFKLTRDFVSLMDGPDSRTLPSFANYATKHSSSCITLLVEMLMEGNEDLACFRGTPEEASGELEDSMEEASSQSAPAHLEFALFLHQDKEQPQELHKHRTLRLCQGRRMNALWDTPHRQGKELHHRMEWDTRRQLDMGHGQHFPRRLEVDSRQKDLLLPHRSHPRRQMEAGGTYPLLAYPLRHPTEEGDTNPLLAYPLRHPMEEERRYQVPVYPLHRQMEEGYTRPLHQMEEGDTRPLLVHQHEHIQCCLPHHHFHHQTAVVLQPLFLRSDSAHIALLRLIPPPWAGQLLPPSLQRNLRFLLLTYHFHPDSSNPVPLDLLLRKEP</sequence>
<organism evidence="6 7">
    <name type="scientific">Cyclotella cryptica</name>
    <dbReference type="NCBI Taxonomy" id="29204"/>
    <lineage>
        <taxon>Eukaryota</taxon>
        <taxon>Sar</taxon>
        <taxon>Stramenopiles</taxon>
        <taxon>Ochrophyta</taxon>
        <taxon>Bacillariophyta</taxon>
        <taxon>Coscinodiscophyceae</taxon>
        <taxon>Thalassiosirophycidae</taxon>
        <taxon>Stephanodiscales</taxon>
        <taxon>Stephanodiscaceae</taxon>
        <taxon>Cyclotella</taxon>
    </lineage>
</organism>
<keyword evidence="4" id="KW-1133">Transmembrane helix</keyword>
<dbReference type="InterPro" id="IPR036940">
    <property type="entry name" value="PI3/4_kinase_cat_sf"/>
</dbReference>
<feature type="compositionally biased region" description="Acidic residues" evidence="3">
    <location>
        <begin position="1"/>
        <end position="10"/>
    </location>
</feature>
<dbReference type="PANTHER" id="PTHR10048">
    <property type="entry name" value="PHOSPHATIDYLINOSITOL KINASE"/>
    <property type="match status" value="1"/>
</dbReference>
<feature type="domain" description="PI3K/PI4K catalytic" evidence="5">
    <location>
        <begin position="983"/>
        <end position="1248"/>
    </location>
</feature>
<dbReference type="InterPro" id="IPR018936">
    <property type="entry name" value="PI3/4_kinase_CS"/>
</dbReference>
<gene>
    <name evidence="6" type="ORF">HJC23_008048</name>
</gene>
<keyword evidence="7" id="KW-1185">Reference proteome</keyword>
<reference evidence="6 7" key="1">
    <citation type="journal article" date="2020" name="G3 (Bethesda)">
        <title>Improved Reference Genome for Cyclotella cryptica CCMP332, a Model for Cell Wall Morphogenesis, Salinity Adaptation, and Lipid Production in Diatoms (Bacillariophyta).</title>
        <authorList>
            <person name="Roberts W.R."/>
            <person name="Downey K.M."/>
            <person name="Ruck E.C."/>
            <person name="Traller J.C."/>
            <person name="Alverson A.J."/>
        </authorList>
    </citation>
    <scope>NUCLEOTIDE SEQUENCE [LARGE SCALE GENOMIC DNA]</scope>
    <source>
        <strain evidence="6 7">CCMP332</strain>
    </source>
</reference>
<feature type="transmembrane region" description="Helical" evidence="4">
    <location>
        <begin position="49"/>
        <end position="70"/>
    </location>
</feature>
<dbReference type="GO" id="GO:0016301">
    <property type="term" value="F:kinase activity"/>
    <property type="evidence" value="ECO:0007669"/>
    <property type="project" value="UniProtKB-KW"/>
</dbReference>
<feature type="region of interest" description="Disordered" evidence="3">
    <location>
        <begin position="820"/>
        <end position="864"/>
    </location>
</feature>
<dbReference type="PROSITE" id="PS00915">
    <property type="entry name" value="PI3_4_KINASE_1"/>
    <property type="match status" value="1"/>
</dbReference>
<dbReference type="InterPro" id="IPR015433">
    <property type="entry name" value="PI3/4_kinase"/>
</dbReference>
<feature type="region of interest" description="Disordered" evidence="3">
    <location>
        <begin position="205"/>
        <end position="236"/>
    </location>
</feature>
<evidence type="ECO:0000256" key="1">
    <source>
        <dbReference type="ARBA" id="ARBA00022679"/>
    </source>
</evidence>
<keyword evidence="1" id="KW-0808">Transferase</keyword>
<evidence type="ECO:0000256" key="3">
    <source>
        <dbReference type="SAM" id="MobiDB-lite"/>
    </source>
</evidence>
<comment type="caution">
    <text evidence="6">The sequence shown here is derived from an EMBL/GenBank/DDBJ whole genome shotgun (WGS) entry which is preliminary data.</text>
</comment>